<dbReference type="Pfam" id="PF03107">
    <property type="entry name" value="C1_2"/>
    <property type="match status" value="3"/>
</dbReference>
<organism evidence="3 4">
    <name type="scientific">Arabis alpina</name>
    <name type="common">Alpine rock-cress</name>
    <dbReference type="NCBI Taxonomy" id="50452"/>
    <lineage>
        <taxon>Eukaryota</taxon>
        <taxon>Viridiplantae</taxon>
        <taxon>Streptophyta</taxon>
        <taxon>Embryophyta</taxon>
        <taxon>Tracheophyta</taxon>
        <taxon>Spermatophyta</taxon>
        <taxon>Magnoliopsida</taxon>
        <taxon>eudicotyledons</taxon>
        <taxon>Gunneridae</taxon>
        <taxon>Pentapetalae</taxon>
        <taxon>rosids</taxon>
        <taxon>malvids</taxon>
        <taxon>Brassicales</taxon>
        <taxon>Brassicaceae</taxon>
        <taxon>Arabideae</taxon>
        <taxon>Arabis</taxon>
    </lineage>
</organism>
<evidence type="ECO:0000259" key="2">
    <source>
        <dbReference type="Pfam" id="PF03107"/>
    </source>
</evidence>
<feature type="domain" description="DC1" evidence="2">
    <location>
        <begin position="10"/>
        <end position="53"/>
    </location>
</feature>
<dbReference type="Proteomes" id="UP000029120">
    <property type="component" value="Chromosome 4"/>
</dbReference>
<keyword evidence="4" id="KW-1185">Reference proteome</keyword>
<keyword evidence="1" id="KW-0677">Repeat</keyword>
<sequence length="204" mass="23071">MSCSKPIQHFTHVHPLTKVDGDIEFICDGCNTYGFGETYRCVSCNYDLHEHCATCPPTHLSFMHPQHELRRVFREPDEGLKDRRLCDICYESVEGLYYHCVPCGFDVHPLCTQLPQYVRYVPHPAHALELSPSGASNTCQVCRNTIQSWRYKCGQCRLDVHIECVTSASAGRPSKRRRMLNLLKAVSVGVVCNLIAGPVGEFLK</sequence>
<dbReference type="eggNOG" id="ENOG502RYP3">
    <property type="taxonomic scope" value="Eukaryota"/>
</dbReference>
<evidence type="ECO:0000313" key="3">
    <source>
        <dbReference type="EMBL" id="KFK36673.1"/>
    </source>
</evidence>
<gene>
    <name evidence="3" type="ordered locus">AALP_Aa4g154900</name>
</gene>
<feature type="domain" description="DC1" evidence="2">
    <location>
        <begin position="123"/>
        <end position="165"/>
    </location>
</feature>
<dbReference type="InterPro" id="IPR046349">
    <property type="entry name" value="C1-like_sf"/>
</dbReference>
<feature type="domain" description="DC1" evidence="2">
    <location>
        <begin position="63"/>
        <end position="111"/>
    </location>
</feature>
<accession>A0A087H3H1</accession>
<name>A0A087H3H1_ARAAL</name>
<dbReference type="EMBL" id="CM002872">
    <property type="protein sequence ID" value="KFK36673.1"/>
    <property type="molecule type" value="Genomic_DNA"/>
</dbReference>
<dbReference type="SUPFAM" id="SSF57889">
    <property type="entry name" value="Cysteine-rich domain"/>
    <property type="match status" value="2"/>
</dbReference>
<dbReference type="Gene3D" id="3.30.60.20">
    <property type="match status" value="1"/>
</dbReference>
<dbReference type="OrthoDB" id="945197at2759"/>
<dbReference type="OMA" id="WRYKCGQ"/>
<evidence type="ECO:0000256" key="1">
    <source>
        <dbReference type="ARBA" id="ARBA00022737"/>
    </source>
</evidence>
<reference evidence="4" key="1">
    <citation type="journal article" date="2015" name="Nat. Plants">
        <title>Genome expansion of Arabis alpina linked with retrotransposition and reduced symmetric DNA methylation.</title>
        <authorList>
            <person name="Willing E.M."/>
            <person name="Rawat V."/>
            <person name="Mandakova T."/>
            <person name="Maumus F."/>
            <person name="James G.V."/>
            <person name="Nordstroem K.J."/>
            <person name="Becker C."/>
            <person name="Warthmann N."/>
            <person name="Chica C."/>
            <person name="Szarzynska B."/>
            <person name="Zytnicki M."/>
            <person name="Albani M.C."/>
            <person name="Kiefer C."/>
            <person name="Bergonzi S."/>
            <person name="Castaings L."/>
            <person name="Mateos J.L."/>
            <person name="Berns M.C."/>
            <person name="Bujdoso N."/>
            <person name="Piofczyk T."/>
            <person name="de Lorenzo L."/>
            <person name="Barrero-Sicilia C."/>
            <person name="Mateos I."/>
            <person name="Piednoel M."/>
            <person name="Hagmann J."/>
            <person name="Chen-Min-Tao R."/>
            <person name="Iglesias-Fernandez R."/>
            <person name="Schuster S.C."/>
            <person name="Alonso-Blanco C."/>
            <person name="Roudier F."/>
            <person name="Carbonero P."/>
            <person name="Paz-Ares J."/>
            <person name="Davis S.J."/>
            <person name="Pecinka A."/>
            <person name="Quesneville H."/>
            <person name="Colot V."/>
            <person name="Lysak M.A."/>
            <person name="Weigel D."/>
            <person name="Coupland G."/>
            <person name="Schneeberger K."/>
        </authorList>
    </citation>
    <scope>NUCLEOTIDE SEQUENCE [LARGE SCALE GENOMIC DNA]</scope>
    <source>
        <strain evidence="4">cv. Pajares</strain>
    </source>
</reference>
<dbReference type="PANTHER" id="PTHR47841">
    <property type="entry name" value="DIACYLGLYCEROL KINASE THETA-LIKE-RELATED"/>
    <property type="match status" value="1"/>
</dbReference>
<dbReference type="PANTHER" id="PTHR47841:SF6">
    <property type="entry name" value="CYSTEINE_HISTIDINE-RICH C1 DOMAIN FAMILY PROTEIN-RELATED"/>
    <property type="match status" value="1"/>
</dbReference>
<dbReference type="InterPro" id="IPR004146">
    <property type="entry name" value="DC1"/>
</dbReference>
<protein>
    <recommendedName>
        <fullName evidence="2">DC1 domain-containing protein</fullName>
    </recommendedName>
</protein>
<dbReference type="Gramene" id="KFK36673">
    <property type="protein sequence ID" value="KFK36673"/>
    <property type="gene ID" value="AALP_AA4G154900"/>
</dbReference>
<dbReference type="AlphaFoldDB" id="A0A087H3H1"/>
<proteinExistence type="predicted"/>
<evidence type="ECO:0000313" key="4">
    <source>
        <dbReference type="Proteomes" id="UP000029120"/>
    </source>
</evidence>